<protein>
    <submittedName>
        <fullName evidence="4">Hydrogenase maturation protein HypF</fullName>
    </submittedName>
</protein>
<feature type="domain" description="HypF Kae1-like" evidence="2">
    <location>
        <begin position="13"/>
        <end position="111"/>
    </location>
</feature>
<gene>
    <name evidence="4" type="ORF">SAMN05216272_111195</name>
</gene>
<keyword evidence="5" id="KW-1185">Reference proteome</keyword>
<dbReference type="GO" id="GO:0008270">
    <property type="term" value="F:zinc ion binding"/>
    <property type="evidence" value="ECO:0007669"/>
    <property type="project" value="TreeGrafter"/>
</dbReference>
<reference evidence="5" key="1">
    <citation type="submission" date="2016-10" db="EMBL/GenBank/DDBJ databases">
        <authorList>
            <person name="Varghese N."/>
            <person name="Submissions S."/>
        </authorList>
    </citation>
    <scope>NUCLEOTIDE SEQUENCE [LARGE SCALE GENOMIC DNA]</scope>
    <source>
        <strain evidence="5">CCM 7469</strain>
    </source>
</reference>
<dbReference type="Gene3D" id="3.30.420.360">
    <property type="match status" value="1"/>
</dbReference>
<dbReference type="Gene3D" id="3.30.420.40">
    <property type="match status" value="1"/>
</dbReference>
<dbReference type="InterPro" id="IPR041440">
    <property type="entry name" value="HypF_C"/>
</dbReference>
<evidence type="ECO:0000259" key="2">
    <source>
        <dbReference type="Pfam" id="PF17788"/>
    </source>
</evidence>
<dbReference type="PANTHER" id="PTHR42959">
    <property type="entry name" value="CARBAMOYLTRANSFERASE"/>
    <property type="match status" value="1"/>
</dbReference>
<dbReference type="Pfam" id="PF22521">
    <property type="entry name" value="HypF_C_2"/>
    <property type="match status" value="1"/>
</dbReference>
<dbReference type="InterPro" id="IPR055128">
    <property type="entry name" value="HypF_C_2"/>
</dbReference>
<dbReference type="Proteomes" id="UP000199636">
    <property type="component" value="Unassembled WGS sequence"/>
</dbReference>
<dbReference type="OrthoDB" id="9808093at2"/>
<dbReference type="EMBL" id="FNDS01000011">
    <property type="protein sequence ID" value="SDI55974.1"/>
    <property type="molecule type" value="Genomic_DNA"/>
</dbReference>
<feature type="domain" description="Carbamoyltransferase Kae1-like" evidence="3">
    <location>
        <begin position="120"/>
        <end position="363"/>
    </location>
</feature>
<dbReference type="Pfam" id="PF17788">
    <property type="entry name" value="HypF_C"/>
    <property type="match status" value="1"/>
</dbReference>
<dbReference type="STRING" id="428992.SAMN05216272_111195"/>
<organism evidence="4 5">
    <name type="scientific">Pseudomonas panipatensis</name>
    <dbReference type="NCBI Taxonomy" id="428992"/>
    <lineage>
        <taxon>Bacteria</taxon>
        <taxon>Pseudomonadati</taxon>
        <taxon>Pseudomonadota</taxon>
        <taxon>Gammaproteobacteria</taxon>
        <taxon>Pseudomonadales</taxon>
        <taxon>Pseudomonadaceae</taxon>
        <taxon>Pseudomonas</taxon>
    </lineage>
</organism>
<dbReference type="GO" id="GO:0051604">
    <property type="term" value="P:protein maturation"/>
    <property type="evidence" value="ECO:0007669"/>
    <property type="project" value="TreeGrafter"/>
</dbReference>
<dbReference type="AlphaFoldDB" id="A0A1G8LJW0"/>
<evidence type="ECO:0000256" key="1">
    <source>
        <dbReference type="ARBA" id="ARBA00008097"/>
    </source>
</evidence>
<proteinExistence type="inferred from homology"/>
<name>A0A1G8LJW0_9PSED</name>
<dbReference type="RefSeq" id="WP_090267034.1">
    <property type="nucleotide sequence ID" value="NZ_FNDS01000011.1"/>
</dbReference>
<evidence type="ECO:0000259" key="3">
    <source>
        <dbReference type="Pfam" id="PF22521"/>
    </source>
</evidence>
<dbReference type="PANTHER" id="PTHR42959:SF1">
    <property type="entry name" value="CARBAMOYLTRANSFERASE HYPF"/>
    <property type="match status" value="1"/>
</dbReference>
<evidence type="ECO:0000313" key="5">
    <source>
        <dbReference type="Proteomes" id="UP000199636"/>
    </source>
</evidence>
<dbReference type="InterPro" id="IPR051060">
    <property type="entry name" value="Carbamoyltrans_HypF-like"/>
</dbReference>
<comment type="similarity">
    <text evidence="1">Belongs to the carbamoyltransferase HypF family.</text>
</comment>
<dbReference type="GO" id="GO:0016743">
    <property type="term" value="F:carboxyl- or carbamoyltransferase activity"/>
    <property type="evidence" value="ECO:0007669"/>
    <property type="project" value="TreeGrafter"/>
</dbReference>
<evidence type="ECO:0000313" key="4">
    <source>
        <dbReference type="EMBL" id="SDI55974.1"/>
    </source>
</evidence>
<sequence>MHTQTLPNANVWPPVLACGAWLKNSACLLQGDQAIWSPVHGDLGDPQSCLALERSLDTLLACADATPRAIAHDLHPDFYSTQLAIEQASRLGVPAFGVQHHHAHIAALLAEHGLPGPAIGLALDGVGLGSDGAAWGGELLWVAADAWQRRGSLLPLPLPGGDIAAREPWRLVASALHLLGRREEIAVRLAPLVGAPAVGTVVRMLERQLNCPPSSGAGRWFDAAAGILGLSLRQAFEAQAAIALERLAGEYLASHAAPAIEEGLWRIRDDGLLDLLPLLARLFVLADEGRAGEGAALFHLTLAAALADWVRRQPGDLPVLLGGGCFANRLLSARLSQHLLDLGRHVFSAQSVSCGDAGLALGQAWIAAHWPALDCQAALPQEEHPACA</sequence>
<accession>A0A1G8LJW0</accession>